<keyword evidence="2" id="KW-0320">Glycogen biosynthesis</keyword>
<comment type="similarity">
    <text evidence="1">Belongs to the bacterial/plant glucose-1-phosphate adenylyltransferase family.</text>
</comment>
<dbReference type="InterPro" id="IPR011832">
    <property type="entry name" value="GlgDAde_trans"/>
</dbReference>
<dbReference type="InterPro" id="IPR029044">
    <property type="entry name" value="Nucleotide-diphossugar_trans"/>
</dbReference>
<reference evidence="5" key="1">
    <citation type="submission" date="2022-06" db="EMBL/GenBank/DDBJ databases">
        <title>Aquibacillus sp. a new bacterium isolated from soil saline samples.</title>
        <authorList>
            <person name="Galisteo C."/>
            <person name="De La Haba R."/>
            <person name="Sanchez-Porro C."/>
            <person name="Ventosa A."/>
        </authorList>
    </citation>
    <scope>NUCLEOTIDE SEQUENCE</scope>
    <source>
        <strain evidence="5">3ASR75-54</strain>
    </source>
</reference>
<evidence type="ECO:0000313" key="6">
    <source>
        <dbReference type="Proteomes" id="UP001145069"/>
    </source>
</evidence>
<dbReference type="AlphaFoldDB" id="A0A9X3WHS0"/>
<dbReference type="SUPFAM" id="SSF53448">
    <property type="entry name" value="Nucleotide-diphospho-sugar transferases"/>
    <property type="match status" value="1"/>
</dbReference>
<evidence type="ECO:0000256" key="1">
    <source>
        <dbReference type="ARBA" id="ARBA00010443"/>
    </source>
</evidence>
<evidence type="ECO:0000313" key="5">
    <source>
        <dbReference type="EMBL" id="MDC3417634.1"/>
    </source>
</evidence>
<dbReference type="PANTHER" id="PTHR43523:SF6">
    <property type="entry name" value="GLYCOGEN BIOSYNTHESIS PROTEIN GLGD"/>
    <property type="match status" value="1"/>
</dbReference>
<dbReference type="InterPro" id="IPR056818">
    <property type="entry name" value="GlmU/GlgC-like_hexapep"/>
</dbReference>
<keyword evidence="5" id="KW-0548">Nucleotidyltransferase</keyword>
<dbReference type="Gene3D" id="2.160.10.10">
    <property type="entry name" value="Hexapeptide repeat proteins"/>
    <property type="match status" value="1"/>
</dbReference>
<keyword evidence="6" id="KW-1185">Reference proteome</keyword>
<organism evidence="5 6">
    <name type="scientific">Aquibacillus salsiterrae</name>
    <dbReference type="NCBI Taxonomy" id="2950439"/>
    <lineage>
        <taxon>Bacteria</taxon>
        <taxon>Bacillati</taxon>
        <taxon>Bacillota</taxon>
        <taxon>Bacilli</taxon>
        <taxon>Bacillales</taxon>
        <taxon>Bacillaceae</taxon>
        <taxon>Aquibacillus</taxon>
    </lineage>
</organism>
<dbReference type="InterPro" id="IPR005835">
    <property type="entry name" value="NTP_transferase_dom"/>
</dbReference>
<dbReference type="InterPro" id="IPR011004">
    <property type="entry name" value="Trimer_LpxA-like_sf"/>
</dbReference>
<dbReference type="SUPFAM" id="SSF51161">
    <property type="entry name" value="Trimeric LpxA-like enzymes"/>
    <property type="match status" value="1"/>
</dbReference>
<dbReference type="EC" id="2.7.7.27" evidence="5"/>
<dbReference type="InterPro" id="IPR011831">
    <property type="entry name" value="ADP-Glc_PPase"/>
</dbReference>
<dbReference type="Proteomes" id="UP001145069">
    <property type="component" value="Unassembled WGS sequence"/>
</dbReference>
<name>A0A9X3WHS0_9BACI</name>
<dbReference type="RefSeq" id="WP_272446701.1">
    <property type="nucleotide sequence ID" value="NZ_JAMQKC010000011.1"/>
</dbReference>
<accession>A0A9X3WHS0</accession>
<dbReference type="Pfam" id="PF24894">
    <property type="entry name" value="Hexapep_GlmU"/>
    <property type="match status" value="1"/>
</dbReference>
<proteinExistence type="inferred from homology"/>
<feature type="domain" description="Nucleotidyl transferase" evidence="3">
    <location>
        <begin position="19"/>
        <end position="250"/>
    </location>
</feature>
<evidence type="ECO:0000256" key="2">
    <source>
        <dbReference type="ARBA" id="ARBA00023056"/>
    </source>
</evidence>
<dbReference type="Gene3D" id="3.90.550.10">
    <property type="entry name" value="Spore Coat Polysaccharide Biosynthesis Protein SpsA, Chain A"/>
    <property type="match status" value="1"/>
</dbReference>
<dbReference type="PANTHER" id="PTHR43523">
    <property type="entry name" value="GLUCOSE-1-PHOSPHATE ADENYLYLTRANSFERASE-RELATED"/>
    <property type="match status" value="1"/>
</dbReference>
<dbReference type="NCBIfam" id="TIGR02092">
    <property type="entry name" value="glgD"/>
    <property type="match status" value="1"/>
</dbReference>
<feature type="domain" description="Glucose-1-phosphate adenylyltransferase/Bifunctional protein GlmU-like C-terminal hexapeptide" evidence="4">
    <location>
        <begin position="282"/>
        <end position="350"/>
    </location>
</feature>
<dbReference type="EMBL" id="JAMQKC010000011">
    <property type="protein sequence ID" value="MDC3417634.1"/>
    <property type="molecule type" value="Genomic_DNA"/>
</dbReference>
<gene>
    <name evidence="5" type="primary">glgD</name>
    <name evidence="5" type="ORF">NC799_12070</name>
</gene>
<dbReference type="CDD" id="cd02508">
    <property type="entry name" value="ADP_Glucose_PP"/>
    <property type="match status" value="1"/>
</dbReference>
<sequence>MKTMMGLINLGQEHDYLNELTYFRTGASVPFAGRYRLIDFTLSNMTRSNIYEVAIFAGNKYRSLMDHLGTGADWDLDKRHGGLFILPPDWNDPTDISKGDLRYFHNNFDYFERGKSEYVLISGSQFITSTVYDDMFQFHLDRDADVTLLTTSYPDPLPEHRSCIKVKMDEKSWVTCLCNEQENQPVFSGVYLLSKQLLLELVKECIAHHKENLFKDGIMANLERLKIQAYQYDGYSSVVNSIESYYRHNMALLEASSYQELFFSGNNVLTKVNNQPPTNYHDTAKVSKSLIATGCEIDGEVTNSILFHNVKVAQGATVKNSIIMQHCQIEEGVHLENVILDKNVTVTKNQALKGTKEQPFVVAKRRTI</sequence>
<evidence type="ECO:0000259" key="3">
    <source>
        <dbReference type="Pfam" id="PF00483"/>
    </source>
</evidence>
<dbReference type="Pfam" id="PF00483">
    <property type="entry name" value="NTP_transferase"/>
    <property type="match status" value="1"/>
</dbReference>
<protein>
    <submittedName>
        <fullName evidence="5">Glucose-1-phosphate adenylyltransferase subunit GlgD</fullName>
        <ecNumber evidence="5">2.7.7.27</ecNumber>
    </submittedName>
</protein>
<keyword evidence="5" id="KW-0808">Transferase</keyword>
<dbReference type="GO" id="GO:0005978">
    <property type="term" value="P:glycogen biosynthetic process"/>
    <property type="evidence" value="ECO:0007669"/>
    <property type="project" value="UniProtKB-KW"/>
</dbReference>
<evidence type="ECO:0000259" key="4">
    <source>
        <dbReference type="Pfam" id="PF24894"/>
    </source>
</evidence>
<dbReference type="GO" id="GO:0008878">
    <property type="term" value="F:glucose-1-phosphate adenylyltransferase activity"/>
    <property type="evidence" value="ECO:0007669"/>
    <property type="project" value="UniProtKB-EC"/>
</dbReference>
<comment type="caution">
    <text evidence="5">The sequence shown here is derived from an EMBL/GenBank/DDBJ whole genome shotgun (WGS) entry which is preliminary data.</text>
</comment>
<dbReference type="CDD" id="cd04651">
    <property type="entry name" value="LbH_G1P_AT_C"/>
    <property type="match status" value="1"/>
</dbReference>